<keyword evidence="3" id="KW-1185">Reference proteome</keyword>
<sequence length="116" mass="13004">MMEAENAGGWNVDTCWKGTSQEGGGKLPLRFADVGSSERVRLTSESIKGARDKDKTPQKHHTRNGKENTRALKRLLQHGMKKRNARLKGRFNYSASKQRKLNSNGREAPRGINELA</sequence>
<gene>
    <name evidence="2" type="ORF">R1flu_005214</name>
</gene>
<comment type="caution">
    <text evidence="2">The sequence shown here is derived from an EMBL/GenBank/DDBJ whole genome shotgun (WGS) entry which is preliminary data.</text>
</comment>
<accession>A0ABD1YSU2</accession>
<evidence type="ECO:0000313" key="2">
    <source>
        <dbReference type="EMBL" id="KAL2633735.1"/>
    </source>
</evidence>
<evidence type="ECO:0000313" key="3">
    <source>
        <dbReference type="Proteomes" id="UP001605036"/>
    </source>
</evidence>
<dbReference type="Proteomes" id="UP001605036">
    <property type="component" value="Unassembled WGS sequence"/>
</dbReference>
<feature type="region of interest" description="Disordered" evidence="1">
    <location>
        <begin position="1"/>
        <end position="68"/>
    </location>
</feature>
<dbReference type="EMBL" id="JBHFFA010000003">
    <property type="protein sequence ID" value="KAL2633735.1"/>
    <property type="molecule type" value="Genomic_DNA"/>
</dbReference>
<feature type="compositionally biased region" description="Basic and acidic residues" evidence="1">
    <location>
        <begin position="36"/>
        <end position="57"/>
    </location>
</feature>
<proteinExistence type="predicted"/>
<feature type="region of interest" description="Disordered" evidence="1">
    <location>
        <begin position="86"/>
        <end position="116"/>
    </location>
</feature>
<evidence type="ECO:0000256" key="1">
    <source>
        <dbReference type="SAM" id="MobiDB-lite"/>
    </source>
</evidence>
<feature type="compositionally biased region" description="Polar residues" evidence="1">
    <location>
        <begin position="93"/>
        <end position="105"/>
    </location>
</feature>
<reference evidence="2 3" key="1">
    <citation type="submission" date="2024-09" db="EMBL/GenBank/DDBJ databases">
        <title>Chromosome-scale assembly of Riccia fluitans.</title>
        <authorList>
            <person name="Paukszto L."/>
            <person name="Sawicki J."/>
            <person name="Karawczyk K."/>
            <person name="Piernik-Szablinska J."/>
            <person name="Szczecinska M."/>
            <person name="Mazdziarz M."/>
        </authorList>
    </citation>
    <scope>NUCLEOTIDE SEQUENCE [LARGE SCALE GENOMIC DNA]</scope>
    <source>
        <strain evidence="2">Rf_01</strain>
        <tissue evidence="2">Aerial parts of the thallus</tissue>
    </source>
</reference>
<protein>
    <submittedName>
        <fullName evidence="2">Uncharacterized protein</fullName>
    </submittedName>
</protein>
<organism evidence="2 3">
    <name type="scientific">Riccia fluitans</name>
    <dbReference type="NCBI Taxonomy" id="41844"/>
    <lineage>
        <taxon>Eukaryota</taxon>
        <taxon>Viridiplantae</taxon>
        <taxon>Streptophyta</taxon>
        <taxon>Embryophyta</taxon>
        <taxon>Marchantiophyta</taxon>
        <taxon>Marchantiopsida</taxon>
        <taxon>Marchantiidae</taxon>
        <taxon>Marchantiales</taxon>
        <taxon>Ricciaceae</taxon>
        <taxon>Riccia</taxon>
    </lineage>
</organism>
<dbReference type="AlphaFoldDB" id="A0ABD1YSU2"/>
<name>A0ABD1YSU2_9MARC</name>